<keyword evidence="2" id="KW-0812">Transmembrane</keyword>
<dbReference type="Gene3D" id="3.40.390.10">
    <property type="entry name" value="Collagenase (Catalytic Domain)"/>
    <property type="match status" value="1"/>
</dbReference>
<dbReference type="Proteomes" id="UP000193560">
    <property type="component" value="Unassembled WGS sequence"/>
</dbReference>
<evidence type="ECO:0000256" key="2">
    <source>
        <dbReference type="SAM" id="Phobius"/>
    </source>
</evidence>
<accession>A0A1X2J102</accession>
<sequence>MANQEREPLLNSERVNDDDDDQQHQQQQPPSSENSRHFVQLENRLQNGRFTSLEKLLFVVSIFLFIFLAVFVGLYTRRIYDDHGDYSPSPNPPHHDNKTTPLCLTPECVLTAAEVLQDIDLTVDPCEDFYAYSCKGGQQSFTATILSQATIGNNITIFLKANRLLDLSTRLRRQTKKYSVDFYRTTLNPSMSKYMLAKHKTICLTL</sequence>
<proteinExistence type="predicted"/>
<keyword evidence="2" id="KW-1133">Transmembrane helix</keyword>
<evidence type="ECO:0000256" key="1">
    <source>
        <dbReference type="SAM" id="MobiDB-lite"/>
    </source>
</evidence>
<protein>
    <recommendedName>
        <fullName evidence="5">Peptidase M13 N-terminal domain-containing protein</fullName>
    </recommendedName>
</protein>
<dbReference type="AlphaFoldDB" id="A0A1X2J102"/>
<evidence type="ECO:0000313" key="4">
    <source>
        <dbReference type="Proteomes" id="UP000193560"/>
    </source>
</evidence>
<dbReference type="GO" id="GO:0005886">
    <property type="term" value="C:plasma membrane"/>
    <property type="evidence" value="ECO:0007669"/>
    <property type="project" value="TreeGrafter"/>
</dbReference>
<dbReference type="SUPFAM" id="SSF55486">
    <property type="entry name" value="Metalloproteases ('zincins'), catalytic domain"/>
    <property type="match status" value="1"/>
</dbReference>
<organism evidence="3 4">
    <name type="scientific">Absidia repens</name>
    <dbReference type="NCBI Taxonomy" id="90262"/>
    <lineage>
        <taxon>Eukaryota</taxon>
        <taxon>Fungi</taxon>
        <taxon>Fungi incertae sedis</taxon>
        <taxon>Mucoromycota</taxon>
        <taxon>Mucoromycotina</taxon>
        <taxon>Mucoromycetes</taxon>
        <taxon>Mucorales</taxon>
        <taxon>Cunninghamellaceae</taxon>
        <taxon>Absidia</taxon>
    </lineage>
</organism>
<dbReference type="STRING" id="90262.A0A1X2J102"/>
<dbReference type="PANTHER" id="PTHR11733:SF167">
    <property type="entry name" value="FI17812P1-RELATED"/>
    <property type="match status" value="1"/>
</dbReference>
<keyword evidence="2" id="KW-0472">Membrane</keyword>
<dbReference type="OrthoDB" id="2287358at2759"/>
<dbReference type="GO" id="GO:0016485">
    <property type="term" value="P:protein processing"/>
    <property type="evidence" value="ECO:0007669"/>
    <property type="project" value="TreeGrafter"/>
</dbReference>
<feature type="region of interest" description="Disordered" evidence="1">
    <location>
        <begin position="1"/>
        <end position="37"/>
    </location>
</feature>
<reference evidence="3 4" key="1">
    <citation type="submission" date="2016-07" db="EMBL/GenBank/DDBJ databases">
        <title>Pervasive Adenine N6-methylation of Active Genes in Fungi.</title>
        <authorList>
            <consortium name="DOE Joint Genome Institute"/>
            <person name="Mondo S.J."/>
            <person name="Dannebaum R.O."/>
            <person name="Kuo R.C."/>
            <person name="Labutti K."/>
            <person name="Haridas S."/>
            <person name="Kuo A."/>
            <person name="Salamov A."/>
            <person name="Ahrendt S.R."/>
            <person name="Lipzen A."/>
            <person name="Sullivan W."/>
            <person name="Andreopoulos W.B."/>
            <person name="Clum A."/>
            <person name="Lindquist E."/>
            <person name="Daum C."/>
            <person name="Ramamoorthy G.K."/>
            <person name="Gryganskyi A."/>
            <person name="Culley D."/>
            <person name="Magnuson J.K."/>
            <person name="James T.Y."/>
            <person name="O'Malley M.A."/>
            <person name="Stajich J.E."/>
            <person name="Spatafora J.W."/>
            <person name="Visel A."/>
            <person name="Grigoriev I.V."/>
        </authorList>
    </citation>
    <scope>NUCLEOTIDE SEQUENCE [LARGE SCALE GENOMIC DNA]</scope>
    <source>
        <strain evidence="3 4">NRRL 1336</strain>
    </source>
</reference>
<gene>
    <name evidence="3" type="ORF">BCR42DRAFT_8926</name>
</gene>
<dbReference type="PANTHER" id="PTHR11733">
    <property type="entry name" value="ZINC METALLOPROTEASE FAMILY M13 NEPRILYSIN-RELATED"/>
    <property type="match status" value="1"/>
</dbReference>
<keyword evidence="4" id="KW-1185">Reference proteome</keyword>
<comment type="caution">
    <text evidence="3">The sequence shown here is derived from an EMBL/GenBank/DDBJ whole genome shotgun (WGS) entry which is preliminary data.</text>
</comment>
<dbReference type="PROSITE" id="PS51885">
    <property type="entry name" value="NEPRILYSIN"/>
    <property type="match status" value="1"/>
</dbReference>
<dbReference type="InterPro" id="IPR024079">
    <property type="entry name" value="MetalloPept_cat_dom_sf"/>
</dbReference>
<name>A0A1X2J102_9FUNG</name>
<dbReference type="GO" id="GO:0004222">
    <property type="term" value="F:metalloendopeptidase activity"/>
    <property type="evidence" value="ECO:0007669"/>
    <property type="project" value="InterPro"/>
</dbReference>
<evidence type="ECO:0000313" key="3">
    <source>
        <dbReference type="EMBL" id="ORZ25483.1"/>
    </source>
</evidence>
<dbReference type="InterPro" id="IPR000718">
    <property type="entry name" value="Peptidase_M13"/>
</dbReference>
<evidence type="ECO:0008006" key="5">
    <source>
        <dbReference type="Google" id="ProtNLM"/>
    </source>
</evidence>
<dbReference type="EMBL" id="MCGE01000001">
    <property type="protein sequence ID" value="ORZ25483.1"/>
    <property type="molecule type" value="Genomic_DNA"/>
</dbReference>
<feature type="transmembrane region" description="Helical" evidence="2">
    <location>
        <begin position="56"/>
        <end position="75"/>
    </location>
</feature>